<feature type="domain" description="Peptidase S26" evidence="9">
    <location>
        <begin position="30"/>
        <end position="184"/>
    </location>
</feature>
<comment type="catalytic activity">
    <reaction evidence="1 8">
        <text>Cleavage of hydrophobic, N-terminal signal or leader sequences from secreted and periplasmic proteins.</text>
        <dbReference type="EC" id="3.4.21.89"/>
    </reaction>
</comment>
<dbReference type="GO" id="GO:0009003">
    <property type="term" value="F:signal peptidase activity"/>
    <property type="evidence" value="ECO:0007669"/>
    <property type="project" value="UniProtKB-EC"/>
</dbReference>
<evidence type="ECO:0000256" key="5">
    <source>
        <dbReference type="ARBA" id="ARBA00022670"/>
    </source>
</evidence>
<feature type="transmembrane region" description="Helical" evidence="8">
    <location>
        <begin position="28"/>
        <end position="50"/>
    </location>
</feature>
<name>A0AAQ1MBJ7_9FIRM</name>
<evidence type="ECO:0000256" key="2">
    <source>
        <dbReference type="ARBA" id="ARBA00004401"/>
    </source>
</evidence>
<keyword evidence="8" id="KW-0812">Transmembrane</keyword>
<dbReference type="GO" id="GO:0005886">
    <property type="term" value="C:plasma membrane"/>
    <property type="evidence" value="ECO:0007669"/>
    <property type="project" value="UniProtKB-SubCell"/>
</dbReference>
<dbReference type="Pfam" id="PF10502">
    <property type="entry name" value="Peptidase_S26"/>
    <property type="match status" value="1"/>
</dbReference>
<reference evidence="11" key="1">
    <citation type="submission" date="2016-11" db="EMBL/GenBank/DDBJ databases">
        <authorList>
            <person name="Jaros S."/>
            <person name="Januszkiewicz K."/>
            <person name="Wedrychowicz H."/>
        </authorList>
    </citation>
    <scope>NUCLEOTIDE SEQUENCE [LARGE SCALE GENOMIC DNA]</scope>
    <source>
        <strain evidence="11">DSM 4029</strain>
    </source>
</reference>
<dbReference type="NCBIfam" id="TIGR02227">
    <property type="entry name" value="sigpep_I_bact"/>
    <property type="match status" value="1"/>
</dbReference>
<evidence type="ECO:0000256" key="4">
    <source>
        <dbReference type="ARBA" id="ARBA00013208"/>
    </source>
</evidence>
<protein>
    <recommendedName>
        <fullName evidence="4 8">Signal peptidase I</fullName>
        <ecNumber evidence="4 8">3.4.21.89</ecNumber>
    </recommendedName>
</protein>
<keyword evidence="6 8" id="KW-0378">Hydrolase</keyword>
<proteinExistence type="inferred from homology"/>
<evidence type="ECO:0000313" key="10">
    <source>
        <dbReference type="EMBL" id="SHF74687.1"/>
    </source>
</evidence>
<evidence type="ECO:0000259" key="9">
    <source>
        <dbReference type="Pfam" id="PF10502"/>
    </source>
</evidence>
<dbReference type="PROSITE" id="PS00761">
    <property type="entry name" value="SPASE_I_3"/>
    <property type="match status" value="1"/>
</dbReference>
<dbReference type="InterPro" id="IPR036286">
    <property type="entry name" value="LexA/Signal_pep-like_sf"/>
</dbReference>
<keyword evidence="5 8" id="KW-0645">Protease</keyword>
<feature type="active site" evidence="7">
    <location>
        <position position="59"/>
    </location>
</feature>
<dbReference type="PRINTS" id="PR00727">
    <property type="entry name" value="LEADERPTASE"/>
</dbReference>
<accession>A0AAQ1MBJ7</accession>
<gene>
    <name evidence="10" type="ORF">SAMN05444424_0541</name>
</gene>
<evidence type="ECO:0000313" key="11">
    <source>
        <dbReference type="Proteomes" id="UP000184089"/>
    </source>
</evidence>
<dbReference type="EMBL" id="FQVY01000001">
    <property type="protein sequence ID" value="SHF74687.1"/>
    <property type="molecule type" value="Genomic_DNA"/>
</dbReference>
<dbReference type="PANTHER" id="PTHR43390:SF1">
    <property type="entry name" value="CHLOROPLAST PROCESSING PEPTIDASE"/>
    <property type="match status" value="1"/>
</dbReference>
<evidence type="ECO:0000256" key="8">
    <source>
        <dbReference type="RuleBase" id="RU362042"/>
    </source>
</evidence>
<dbReference type="SUPFAM" id="SSF51306">
    <property type="entry name" value="LexA/Signal peptidase"/>
    <property type="match status" value="1"/>
</dbReference>
<dbReference type="InterPro" id="IPR000223">
    <property type="entry name" value="Pept_S26A_signal_pept_1"/>
</dbReference>
<dbReference type="GO" id="GO:0004252">
    <property type="term" value="F:serine-type endopeptidase activity"/>
    <property type="evidence" value="ECO:0007669"/>
    <property type="project" value="InterPro"/>
</dbReference>
<keyword evidence="8" id="KW-0472">Membrane</keyword>
<evidence type="ECO:0000256" key="1">
    <source>
        <dbReference type="ARBA" id="ARBA00000677"/>
    </source>
</evidence>
<comment type="caution">
    <text evidence="10">The sequence shown here is derived from an EMBL/GenBank/DDBJ whole genome shotgun (WGS) entry which is preliminary data.</text>
</comment>
<dbReference type="InterPro" id="IPR019756">
    <property type="entry name" value="Pept_S26A_signal_pept_1_Ser-AS"/>
</dbReference>
<sequence>MEHAVAQRGKSRPQMPKRTPAGALYREFFSWVETIVLSLVAVSLVFTFVVRIIRVDGDSMLPTLQNNNVLLISPFLYEVEQGDIVVLNSHEDEKLYIKRVIATEGQVVNIDFDSGTVFVDGVPLDEPYINEATALRGDETFPQEVQPGHYFVMGDNRNHSEDSRFSSLGQVAKQDIVGEAYFRLLPFGGFGKVG</sequence>
<dbReference type="EC" id="3.4.21.89" evidence="4 8"/>
<comment type="subcellular location">
    <subcellularLocation>
        <location evidence="2">Cell membrane</location>
        <topology evidence="2">Single-pass type II membrane protein</topology>
    </subcellularLocation>
    <subcellularLocation>
        <location evidence="8">Membrane</location>
        <topology evidence="8">Single-pass type II membrane protein</topology>
    </subcellularLocation>
</comment>
<evidence type="ECO:0000256" key="6">
    <source>
        <dbReference type="ARBA" id="ARBA00022801"/>
    </source>
</evidence>
<dbReference type="CDD" id="cd06530">
    <property type="entry name" value="S26_SPase_I"/>
    <property type="match status" value="1"/>
</dbReference>
<dbReference type="RefSeq" id="WP_052537631.1">
    <property type="nucleotide sequence ID" value="NZ_FQVY01000001.1"/>
</dbReference>
<dbReference type="Gene3D" id="2.10.109.10">
    <property type="entry name" value="Umud Fragment, subunit A"/>
    <property type="match status" value="1"/>
</dbReference>
<dbReference type="InterPro" id="IPR019533">
    <property type="entry name" value="Peptidase_S26"/>
</dbReference>
<organism evidence="10 11">
    <name type="scientific">Bittarella massiliensis</name>
    <name type="common">ex Durand et al. 2017</name>
    <dbReference type="NCBI Taxonomy" id="1720313"/>
    <lineage>
        <taxon>Bacteria</taxon>
        <taxon>Bacillati</taxon>
        <taxon>Bacillota</taxon>
        <taxon>Clostridia</taxon>
        <taxon>Eubacteriales</taxon>
        <taxon>Oscillospiraceae</taxon>
        <taxon>Bittarella (ex Durand et al. 2017)</taxon>
    </lineage>
</organism>
<dbReference type="GO" id="GO:0006465">
    <property type="term" value="P:signal peptide processing"/>
    <property type="evidence" value="ECO:0007669"/>
    <property type="project" value="InterPro"/>
</dbReference>
<feature type="active site" evidence="7">
    <location>
        <position position="98"/>
    </location>
</feature>
<dbReference type="AlphaFoldDB" id="A0AAQ1MBJ7"/>
<dbReference type="InterPro" id="IPR019758">
    <property type="entry name" value="Pept_S26A_signal_pept_1_CS"/>
</dbReference>
<evidence type="ECO:0000256" key="7">
    <source>
        <dbReference type="PIRSR" id="PIRSR600223-1"/>
    </source>
</evidence>
<keyword evidence="8" id="KW-1133">Transmembrane helix</keyword>
<dbReference type="PROSITE" id="PS00501">
    <property type="entry name" value="SPASE_I_1"/>
    <property type="match status" value="1"/>
</dbReference>
<evidence type="ECO:0000256" key="3">
    <source>
        <dbReference type="ARBA" id="ARBA00009370"/>
    </source>
</evidence>
<comment type="similarity">
    <text evidence="3 8">Belongs to the peptidase S26 family.</text>
</comment>
<dbReference type="PANTHER" id="PTHR43390">
    <property type="entry name" value="SIGNAL PEPTIDASE I"/>
    <property type="match status" value="1"/>
</dbReference>
<dbReference type="Proteomes" id="UP000184089">
    <property type="component" value="Unassembled WGS sequence"/>
</dbReference>